<dbReference type="GO" id="GO:0032259">
    <property type="term" value="P:methylation"/>
    <property type="evidence" value="ECO:0007669"/>
    <property type="project" value="UniProtKB-KW"/>
</dbReference>
<dbReference type="AlphaFoldDB" id="Q1MXS1"/>
<protein>
    <submittedName>
        <fullName evidence="3">O6-methylguanine-DNA methyltransferase</fullName>
    </submittedName>
</protein>
<dbReference type="Pfam" id="PF01035">
    <property type="entry name" value="DNA_binding_1"/>
    <property type="match status" value="1"/>
</dbReference>
<dbReference type="GO" id="GO:0008168">
    <property type="term" value="F:methyltransferase activity"/>
    <property type="evidence" value="ECO:0007669"/>
    <property type="project" value="UniProtKB-KW"/>
</dbReference>
<name>Q1MXS1_9GAMM</name>
<dbReference type="CDD" id="cd06445">
    <property type="entry name" value="ATase"/>
    <property type="match status" value="1"/>
</dbReference>
<sequence length="98" mass="11298">MDFHDAIYLQLAHIPYGHVTSYGSLAKKAGFPNHSRHVGNLLKKLPQDSILPWYRVVNSQRKISFAENSPAYKRQKEKLEAEGITFLRGRILPEFFVD</sequence>
<evidence type="ECO:0000313" key="3">
    <source>
        <dbReference type="EMBL" id="EAT10780.1"/>
    </source>
</evidence>
<keyword evidence="3" id="KW-0808">Transferase</keyword>
<keyword evidence="3" id="KW-0489">Methyltransferase</keyword>
<evidence type="ECO:0000256" key="1">
    <source>
        <dbReference type="ARBA" id="ARBA00022763"/>
    </source>
</evidence>
<dbReference type="PANTHER" id="PTHR42942">
    <property type="entry name" value="6-O-METHYLGUANINE DNA METHYLTRANSFERASE"/>
    <property type="match status" value="1"/>
</dbReference>
<dbReference type="Proteomes" id="UP000004263">
    <property type="component" value="Unassembled WGS sequence"/>
</dbReference>
<reference evidence="3 4" key="1">
    <citation type="submission" date="2006-03" db="EMBL/GenBank/DDBJ databases">
        <authorList>
            <person name="Pinhassi J."/>
            <person name="Pedros-Alio C."/>
            <person name="Ferriera S."/>
            <person name="Johnson J."/>
            <person name="Kravitz S."/>
            <person name="Halpern A."/>
            <person name="Remington K."/>
            <person name="Beeson K."/>
            <person name="Tran B."/>
            <person name="Rogers Y.-H."/>
            <person name="Friedman R."/>
            <person name="Venter J.C."/>
        </authorList>
    </citation>
    <scope>NUCLEOTIDE SEQUENCE [LARGE SCALE GENOMIC DNA]</scope>
    <source>
        <strain evidence="3 4">RED65</strain>
    </source>
</reference>
<dbReference type="PANTHER" id="PTHR42942:SF1">
    <property type="entry name" value="ALKYLTRANSFERASE-LIKE PROTEIN 1"/>
    <property type="match status" value="1"/>
</dbReference>
<dbReference type="InterPro" id="IPR014048">
    <property type="entry name" value="MethylDNA_cys_MeTrfase_DNA-bd"/>
</dbReference>
<comment type="caution">
    <text evidence="3">The sequence shown here is derived from an EMBL/GenBank/DDBJ whole genome shotgun (WGS) entry which is preliminary data.</text>
</comment>
<accession>Q1MXS1</accession>
<dbReference type="OrthoDB" id="9132167at2"/>
<evidence type="ECO:0000259" key="2">
    <source>
        <dbReference type="Pfam" id="PF01035"/>
    </source>
</evidence>
<dbReference type="RefSeq" id="WP_007019106.1">
    <property type="nucleotide sequence ID" value="NZ_CH724120.1"/>
</dbReference>
<organism evidence="3 4">
    <name type="scientific">Bermanella marisrubri</name>
    <dbReference type="NCBI Taxonomy" id="207949"/>
    <lineage>
        <taxon>Bacteria</taxon>
        <taxon>Pseudomonadati</taxon>
        <taxon>Pseudomonadota</taxon>
        <taxon>Gammaproteobacteria</taxon>
        <taxon>Oceanospirillales</taxon>
        <taxon>Oceanospirillaceae</taxon>
        <taxon>Bermanella</taxon>
    </lineage>
</organism>
<keyword evidence="4" id="KW-1185">Reference proteome</keyword>
<feature type="domain" description="Methylated-DNA-[protein]-cysteine S-methyltransferase DNA binding" evidence="2">
    <location>
        <begin position="2"/>
        <end position="84"/>
    </location>
</feature>
<dbReference type="STRING" id="207949.RED65_03205"/>
<dbReference type="SUPFAM" id="SSF46767">
    <property type="entry name" value="Methylated DNA-protein cysteine methyltransferase, C-terminal domain"/>
    <property type="match status" value="1"/>
</dbReference>
<dbReference type="HOGENOM" id="CLU_000445_52_5_6"/>
<dbReference type="GO" id="GO:0006281">
    <property type="term" value="P:DNA repair"/>
    <property type="evidence" value="ECO:0007669"/>
    <property type="project" value="InterPro"/>
</dbReference>
<evidence type="ECO:0000313" key="4">
    <source>
        <dbReference type="Proteomes" id="UP000004263"/>
    </source>
</evidence>
<dbReference type="EMBL" id="AAQH01000034">
    <property type="protein sequence ID" value="EAT10780.1"/>
    <property type="molecule type" value="Genomic_DNA"/>
</dbReference>
<dbReference type="InterPro" id="IPR036217">
    <property type="entry name" value="MethylDNA_cys_MeTrfase_DNAb"/>
</dbReference>
<proteinExistence type="predicted"/>
<keyword evidence="1" id="KW-0227">DNA damage</keyword>
<gene>
    <name evidence="3" type="ORF">RED65_03205</name>
</gene>
<dbReference type="Gene3D" id="1.10.10.10">
    <property type="entry name" value="Winged helix-like DNA-binding domain superfamily/Winged helix DNA-binding domain"/>
    <property type="match status" value="1"/>
</dbReference>
<dbReference type="InterPro" id="IPR052520">
    <property type="entry name" value="ATL_DNA_repair"/>
</dbReference>
<dbReference type="InterPro" id="IPR036388">
    <property type="entry name" value="WH-like_DNA-bd_sf"/>
</dbReference>